<dbReference type="InterPro" id="IPR020103">
    <property type="entry name" value="PsdUridine_synth_cat_dom_sf"/>
</dbReference>
<comment type="similarity">
    <text evidence="1">Belongs to the pseudouridine synthase RluA family.</text>
</comment>
<dbReference type="GO" id="GO:0000455">
    <property type="term" value="P:enzyme-directed rRNA pseudouridine synthesis"/>
    <property type="evidence" value="ECO:0007669"/>
    <property type="project" value="TreeGrafter"/>
</dbReference>
<dbReference type="SUPFAM" id="SSF55120">
    <property type="entry name" value="Pseudouridine synthase"/>
    <property type="match status" value="1"/>
</dbReference>
<dbReference type="GO" id="GO:0160140">
    <property type="term" value="F:23S rRNA pseudouridine(1911/1915/1917) synthase activity"/>
    <property type="evidence" value="ECO:0007669"/>
    <property type="project" value="UniProtKB-EC"/>
</dbReference>
<dbReference type="AlphaFoldDB" id="A0A2Z4AE01"/>
<dbReference type="Gene3D" id="3.30.2350.10">
    <property type="entry name" value="Pseudouridine synthase"/>
    <property type="match status" value="1"/>
</dbReference>
<gene>
    <name evidence="3" type="primary">rluD_1</name>
    <name evidence="3" type="ORF">DF168_00349</name>
</gene>
<organism evidence="3 4">
    <name type="scientific">Candidatus Moanibacter tarae</name>
    <dbReference type="NCBI Taxonomy" id="2200854"/>
    <lineage>
        <taxon>Bacteria</taxon>
        <taxon>Pseudomonadati</taxon>
        <taxon>Verrucomicrobiota</taxon>
        <taxon>Opitutia</taxon>
        <taxon>Puniceicoccales</taxon>
        <taxon>Puniceicoccales incertae sedis</taxon>
        <taxon>Candidatus Moanibacter</taxon>
    </lineage>
</organism>
<dbReference type="GO" id="GO:0003723">
    <property type="term" value="F:RNA binding"/>
    <property type="evidence" value="ECO:0007669"/>
    <property type="project" value="InterPro"/>
</dbReference>
<sequence>MDVGGFGPTPELIDLKDFRAWILEEDAEILAIDKPGWIVCHPSKRGPLSSLIGASRIYTGIENLHLISRLDRETSGVVLLAKSRPVARRFQMALQNRCVDKVYFVVLEGSLHEPIRVNQPIGRDPCSRVAIRQTVRRSRSTRRAVSLFEPLINRNGYCLAKVKLETGRKHQIRVHAFWMDHGVVGDKIYGPDETLYLEFIEKGWTVRLEKTLPLIRQAVHAARLRFNFPEGERVFQSPFPSDLRRFCCQTMGIDKDELEENLADKYKIDQ</sequence>
<dbReference type="CDD" id="cd02869">
    <property type="entry name" value="PseudoU_synth_RluA_like"/>
    <property type="match status" value="1"/>
</dbReference>
<dbReference type="EC" id="5.4.99.23" evidence="3"/>
<dbReference type="PANTHER" id="PTHR21600:SF87">
    <property type="entry name" value="RNA PSEUDOURIDYLATE SYNTHASE DOMAIN-CONTAINING PROTEIN 1"/>
    <property type="match status" value="1"/>
</dbReference>
<accession>A0A2Z4AE01</accession>
<dbReference type="EMBL" id="CP029803">
    <property type="protein sequence ID" value="AWT59168.1"/>
    <property type="molecule type" value="Genomic_DNA"/>
</dbReference>
<evidence type="ECO:0000313" key="4">
    <source>
        <dbReference type="Proteomes" id="UP000247465"/>
    </source>
</evidence>
<proteinExistence type="inferred from homology"/>
<reference evidence="3 4" key="1">
    <citation type="submission" date="2018-06" db="EMBL/GenBank/DDBJ databases">
        <title>Draft Genome Sequence of a Novel Marine Bacterium Related to the Verrucomicrobia.</title>
        <authorList>
            <person name="Vosseberg J."/>
            <person name="Martijn J."/>
            <person name="Ettema T.J.G."/>
        </authorList>
    </citation>
    <scope>NUCLEOTIDE SEQUENCE [LARGE SCALE GENOMIC DNA]</scope>
    <source>
        <strain evidence="3">TARA_B100001123</strain>
    </source>
</reference>
<dbReference type="Pfam" id="PF00849">
    <property type="entry name" value="PseudoU_synth_2"/>
    <property type="match status" value="1"/>
</dbReference>
<dbReference type="InterPro" id="IPR006145">
    <property type="entry name" value="PsdUridine_synth_RsuA/RluA"/>
</dbReference>
<evidence type="ECO:0000259" key="2">
    <source>
        <dbReference type="Pfam" id="PF00849"/>
    </source>
</evidence>
<evidence type="ECO:0000313" key="3">
    <source>
        <dbReference type="EMBL" id="AWT59168.1"/>
    </source>
</evidence>
<dbReference type="PANTHER" id="PTHR21600">
    <property type="entry name" value="MITOCHONDRIAL RNA PSEUDOURIDINE SYNTHASE"/>
    <property type="match status" value="1"/>
</dbReference>
<name>A0A2Z4AE01_9BACT</name>
<feature type="domain" description="Pseudouridine synthase RsuA/RluA-like" evidence="2">
    <location>
        <begin position="29"/>
        <end position="175"/>
    </location>
</feature>
<dbReference type="InterPro" id="IPR050188">
    <property type="entry name" value="RluA_PseudoU_synthase"/>
</dbReference>
<evidence type="ECO:0000256" key="1">
    <source>
        <dbReference type="ARBA" id="ARBA00010876"/>
    </source>
</evidence>
<dbReference type="Proteomes" id="UP000247465">
    <property type="component" value="Chromosome"/>
</dbReference>
<protein>
    <submittedName>
        <fullName evidence="3">Ribosomal large subunit pseudouridine synthase D</fullName>
        <ecNumber evidence="3">5.4.99.23</ecNumber>
    </submittedName>
</protein>
<keyword evidence="3" id="KW-0413">Isomerase</keyword>
<dbReference type="KEGG" id="mtar:DF168_00349"/>